<dbReference type="PANTHER" id="PTHR10314">
    <property type="entry name" value="CYSTATHIONINE BETA-SYNTHASE"/>
    <property type="match status" value="1"/>
</dbReference>
<dbReference type="InterPro" id="IPR005859">
    <property type="entry name" value="CysK"/>
</dbReference>
<dbReference type="KEGG" id="mpp:MICPUCDRAFT_20162"/>
<dbReference type="PROSITE" id="PS00901">
    <property type="entry name" value="CYS_SYNTHASE"/>
    <property type="match status" value="1"/>
</dbReference>
<dbReference type="OrthoDB" id="10259545at2759"/>
<dbReference type="InterPro" id="IPR036052">
    <property type="entry name" value="TrpB-like_PALP_sf"/>
</dbReference>
<dbReference type="OMA" id="DTSERYM"/>
<dbReference type="EMBL" id="GG663744">
    <property type="protein sequence ID" value="EEH54014.1"/>
    <property type="molecule type" value="Genomic_DNA"/>
</dbReference>
<dbReference type="GO" id="GO:0004124">
    <property type="term" value="F:cysteine synthase activity"/>
    <property type="evidence" value="ECO:0007669"/>
    <property type="project" value="InterPro"/>
</dbReference>
<dbReference type="Gene3D" id="3.40.50.1100">
    <property type="match status" value="2"/>
</dbReference>
<dbReference type="AlphaFoldDB" id="C1N0F7"/>
<evidence type="ECO:0000313" key="7">
    <source>
        <dbReference type="Proteomes" id="UP000001876"/>
    </source>
</evidence>
<protein>
    <submittedName>
        <fullName evidence="6">Predicted protein</fullName>
    </submittedName>
</protein>
<evidence type="ECO:0000256" key="2">
    <source>
        <dbReference type="ARBA" id="ARBA00007103"/>
    </source>
</evidence>
<dbReference type="GO" id="GO:0006535">
    <property type="term" value="P:cysteine biosynthetic process from serine"/>
    <property type="evidence" value="ECO:0007669"/>
    <property type="project" value="InterPro"/>
</dbReference>
<dbReference type="SUPFAM" id="SSF53686">
    <property type="entry name" value="Tryptophan synthase beta subunit-like PLP-dependent enzymes"/>
    <property type="match status" value="1"/>
</dbReference>
<comment type="cofactor">
    <cofactor evidence="1">
        <name>pyridoxal 5'-phosphate</name>
        <dbReference type="ChEBI" id="CHEBI:597326"/>
    </cofactor>
</comment>
<evidence type="ECO:0000259" key="5">
    <source>
        <dbReference type="Pfam" id="PF00291"/>
    </source>
</evidence>
<gene>
    <name evidence="6" type="ORF">MICPUCDRAFT_20162</name>
</gene>
<dbReference type="InterPro" id="IPR001926">
    <property type="entry name" value="TrpB-like_PALP"/>
</dbReference>
<organism evidence="7">
    <name type="scientific">Micromonas pusilla (strain CCMP1545)</name>
    <name type="common">Picoplanktonic green alga</name>
    <dbReference type="NCBI Taxonomy" id="564608"/>
    <lineage>
        <taxon>Eukaryota</taxon>
        <taxon>Viridiplantae</taxon>
        <taxon>Chlorophyta</taxon>
        <taxon>Mamiellophyceae</taxon>
        <taxon>Mamiellales</taxon>
        <taxon>Mamiellaceae</taxon>
        <taxon>Micromonas</taxon>
    </lineage>
</organism>
<evidence type="ECO:0000256" key="1">
    <source>
        <dbReference type="ARBA" id="ARBA00001933"/>
    </source>
</evidence>
<evidence type="ECO:0000256" key="3">
    <source>
        <dbReference type="ARBA" id="ARBA00022898"/>
    </source>
</evidence>
<dbReference type="RefSeq" id="XP_003061384.1">
    <property type="nucleotide sequence ID" value="XM_003061338.1"/>
</dbReference>
<dbReference type="eggNOG" id="KOG1252">
    <property type="taxonomic scope" value="Eukaryota"/>
</dbReference>
<dbReference type="Pfam" id="PF00291">
    <property type="entry name" value="PALP"/>
    <property type="match status" value="1"/>
</dbReference>
<dbReference type="FunFam" id="3.40.50.1100:FF:000003">
    <property type="entry name" value="Cystathionine beta-synthase"/>
    <property type="match status" value="1"/>
</dbReference>
<dbReference type="NCBIfam" id="TIGR01139">
    <property type="entry name" value="cysK"/>
    <property type="match status" value="1"/>
</dbReference>
<feature type="region of interest" description="Disordered" evidence="4">
    <location>
        <begin position="15"/>
        <end position="35"/>
    </location>
</feature>
<dbReference type="Proteomes" id="UP000001876">
    <property type="component" value="Unassembled WGS sequence"/>
</dbReference>
<comment type="similarity">
    <text evidence="2">Belongs to the cysteine synthase/cystathionine beta-synthase family.</text>
</comment>
<evidence type="ECO:0000313" key="6">
    <source>
        <dbReference type="EMBL" id="EEH54014.1"/>
    </source>
</evidence>
<feature type="compositionally biased region" description="Low complexity" evidence="4">
    <location>
        <begin position="23"/>
        <end position="35"/>
    </location>
</feature>
<accession>C1N0F7</accession>
<keyword evidence="7" id="KW-1185">Reference proteome</keyword>
<name>C1N0F7_MICPC</name>
<dbReference type="GeneID" id="9687069"/>
<dbReference type="CDD" id="cd01561">
    <property type="entry name" value="CBS_like"/>
    <property type="match status" value="1"/>
</dbReference>
<evidence type="ECO:0000256" key="4">
    <source>
        <dbReference type="SAM" id="MobiDB-lite"/>
    </source>
</evidence>
<feature type="region of interest" description="Disordered" evidence="4">
    <location>
        <begin position="256"/>
        <end position="277"/>
    </location>
</feature>
<proteinExistence type="inferred from homology"/>
<sequence>MLASFTPALATQRASLRGRAVKPSPSRVAPPRSRPRAAALRTSAKLYENILETIGSTPIIKINKLAPEGVTMYAKAEFFNPCSSVKDRLALAVITDAERRGVLKPGDTVVEATSGNTGIAVAMVCAQRGYECVICMAEPFSVERRKIMRMLGAKVIVTPKAGKGTGMVAKAEELCEKHGWFLCSQFENDANPAFHASTTGPEILSDFAGKRLDYFVTGYGTGGTFQGVGRVLKAARPDVNIVLLEPEAAGLIASGTKTERKPTGAPKGSHPAFTPHPIQGWTPDFIPKVLEDAQAMNLYDELVPITGPESIETAQKLARMEGIFTGISGGASMAGALKVAANAPKGSVILTMLPDTSERYMSTPLYENIAADMDEAELEIAKSTPSFQLLPGEEPVLQM</sequence>
<dbReference type="InterPro" id="IPR001216">
    <property type="entry name" value="P-phosphate_BS"/>
</dbReference>
<dbReference type="InterPro" id="IPR050214">
    <property type="entry name" value="Cys_Synth/Cystath_Beta-Synth"/>
</dbReference>
<keyword evidence="3" id="KW-0663">Pyridoxal phosphate</keyword>
<feature type="domain" description="Tryptophan synthase beta chain-like PALP" evidence="5">
    <location>
        <begin position="51"/>
        <end position="355"/>
    </location>
</feature>
<reference evidence="6 7" key="1">
    <citation type="journal article" date="2009" name="Science">
        <title>Green evolution and dynamic adaptations revealed by genomes of the marine picoeukaryotes Micromonas.</title>
        <authorList>
            <person name="Worden A.Z."/>
            <person name="Lee J.H."/>
            <person name="Mock T."/>
            <person name="Rouze P."/>
            <person name="Simmons M.P."/>
            <person name="Aerts A.L."/>
            <person name="Allen A.E."/>
            <person name="Cuvelier M.L."/>
            <person name="Derelle E."/>
            <person name="Everett M.V."/>
            <person name="Foulon E."/>
            <person name="Grimwood J."/>
            <person name="Gundlach H."/>
            <person name="Henrissat B."/>
            <person name="Napoli C."/>
            <person name="McDonald S.M."/>
            <person name="Parker M.S."/>
            <person name="Rombauts S."/>
            <person name="Salamov A."/>
            <person name="Von Dassow P."/>
            <person name="Badger J.H."/>
            <person name="Coutinho P.M."/>
            <person name="Demir E."/>
            <person name="Dubchak I."/>
            <person name="Gentemann C."/>
            <person name="Eikrem W."/>
            <person name="Gready J.E."/>
            <person name="John U."/>
            <person name="Lanier W."/>
            <person name="Lindquist E.A."/>
            <person name="Lucas S."/>
            <person name="Mayer K.F."/>
            <person name="Moreau H."/>
            <person name="Not F."/>
            <person name="Otillar R."/>
            <person name="Panaud O."/>
            <person name="Pangilinan J."/>
            <person name="Paulsen I."/>
            <person name="Piegu B."/>
            <person name="Poliakov A."/>
            <person name="Robbens S."/>
            <person name="Schmutz J."/>
            <person name="Toulza E."/>
            <person name="Wyss T."/>
            <person name="Zelensky A."/>
            <person name="Zhou K."/>
            <person name="Armbrust E.V."/>
            <person name="Bhattacharya D."/>
            <person name="Goodenough U.W."/>
            <person name="Van de Peer Y."/>
            <person name="Grigoriev I.V."/>
        </authorList>
    </citation>
    <scope>NUCLEOTIDE SEQUENCE [LARGE SCALE GENOMIC DNA]</scope>
    <source>
        <strain evidence="6 7">CCMP1545</strain>
    </source>
</reference>
<dbReference type="STRING" id="564608.C1N0F7"/>